<keyword evidence="3" id="KW-0436">Ligase</keyword>
<dbReference type="GO" id="GO:0043041">
    <property type="term" value="P:amino acid activation for nonribosomal peptide biosynthetic process"/>
    <property type="evidence" value="ECO:0007669"/>
    <property type="project" value="TreeGrafter"/>
</dbReference>
<dbReference type="SUPFAM" id="SSF51161">
    <property type="entry name" value="Trimeric LpxA-like enzymes"/>
    <property type="match status" value="3"/>
</dbReference>
<keyword evidence="4" id="KW-1133">Transmembrane helix</keyword>
<feature type="transmembrane region" description="Helical" evidence="4">
    <location>
        <begin position="717"/>
        <end position="738"/>
    </location>
</feature>
<keyword evidence="1" id="KW-0596">Phosphopantetheine</keyword>
<dbReference type="Pfam" id="PF13193">
    <property type="entry name" value="AMP-binding_C"/>
    <property type="match status" value="1"/>
</dbReference>
<evidence type="ECO:0000256" key="1">
    <source>
        <dbReference type="ARBA" id="ARBA00022450"/>
    </source>
</evidence>
<accession>A0A6G1LE76</accession>
<dbReference type="InterPro" id="IPR020845">
    <property type="entry name" value="AMP-binding_CS"/>
</dbReference>
<dbReference type="NCBIfam" id="TIGR02353">
    <property type="entry name" value="NRPS_term_dom"/>
    <property type="match status" value="1"/>
</dbReference>
<gene>
    <name evidence="6" type="ORF">EJ03DRAFT_358816</name>
</gene>
<dbReference type="GO" id="GO:0005737">
    <property type="term" value="C:cytoplasm"/>
    <property type="evidence" value="ECO:0007669"/>
    <property type="project" value="TreeGrafter"/>
</dbReference>
<feature type="transmembrane region" description="Helical" evidence="4">
    <location>
        <begin position="1203"/>
        <end position="1221"/>
    </location>
</feature>
<dbReference type="CDD" id="cd05930">
    <property type="entry name" value="A_NRPS"/>
    <property type="match status" value="1"/>
</dbReference>
<proteinExistence type="predicted"/>
<organism evidence="6 7">
    <name type="scientific">Teratosphaeria nubilosa</name>
    <dbReference type="NCBI Taxonomy" id="161662"/>
    <lineage>
        <taxon>Eukaryota</taxon>
        <taxon>Fungi</taxon>
        <taxon>Dikarya</taxon>
        <taxon>Ascomycota</taxon>
        <taxon>Pezizomycotina</taxon>
        <taxon>Dothideomycetes</taxon>
        <taxon>Dothideomycetidae</taxon>
        <taxon>Mycosphaerellales</taxon>
        <taxon>Teratosphaeriaceae</taxon>
        <taxon>Teratosphaeria</taxon>
    </lineage>
</organism>
<dbReference type="PANTHER" id="PTHR45527:SF1">
    <property type="entry name" value="FATTY ACID SYNTHASE"/>
    <property type="match status" value="1"/>
</dbReference>
<dbReference type="NCBIfam" id="TIGR01733">
    <property type="entry name" value="AA-adenyl-dom"/>
    <property type="match status" value="1"/>
</dbReference>
<dbReference type="Proteomes" id="UP000799436">
    <property type="component" value="Unassembled WGS sequence"/>
</dbReference>
<dbReference type="PROSITE" id="PS50075">
    <property type="entry name" value="CARRIER"/>
    <property type="match status" value="1"/>
</dbReference>
<protein>
    <submittedName>
        <fullName evidence="6">Non-ribosomal peptide synthetase C-terminal</fullName>
    </submittedName>
</protein>
<feature type="domain" description="Carrier" evidence="5">
    <location>
        <begin position="592"/>
        <end position="676"/>
    </location>
</feature>
<evidence type="ECO:0000256" key="3">
    <source>
        <dbReference type="ARBA" id="ARBA00022598"/>
    </source>
</evidence>
<dbReference type="InterPro" id="IPR045851">
    <property type="entry name" value="AMP-bd_C_sf"/>
</dbReference>
<dbReference type="OrthoDB" id="416786at2759"/>
<dbReference type="Gene3D" id="1.10.1200.10">
    <property type="entry name" value="ACP-like"/>
    <property type="match status" value="1"/>
</dbReference>
<feature type="transmembrane region" description="Helical" evidence="4">
    <location>
        <begin position="750"/>
        <end position="772"/>
    </location>
</feature>
<dbReference type="PANTHER" id="PTHR45527">
    <property type="entry name" value="NONRIBOSOMAL PEPTIDE SYNTHETASE"/>
    <property type="match status" value="1"/>
</dbReference>
<dbReference type="InterPro" id="IPR009081">
    <property type="entry name" value="PP-bd_ACP"/>
</dbReference>
<dbReference type="InterPro" id="IPR036736">
    <property type="entry name" value="ACP-like_sf"/>
</dbReference>
<dbReference type="InterPro" id="IPR042099">
    <property type="entry name" value="ANL_N_sf"/>
</dbReference>
<dbReference type="GO" id="GO:0016874">
    <property type="term" value="F:ligase activity"/>
    <property type="evidence" value="ECO:0007669"/>
    <property type="project" value="UniProtKB-KW"/>
</dbReference>
<name>A0A6G1LE76_9PEZI</name>
<evidence type="ECO:0000259" key="5">
    <source>
        <dbReference type="PROSITE" id="PS50075"/>
    </source>
</evidence>
<dbReference type="InterPro" id="IPR025110">
    <property type="entry name" value="AMP-bd_C"/>
</dbReference>
<evidence type="ECO:0000313" key="7">
    <source>
        <dbReference type="Proteomes" id="UP000799436"/>
    </source>
</evidence>
<evidence type="ECO:0000256" key="2">
    <source>
        <dbReference type="ARBA" id="ARBA00022553"/>
    </source>
</evidence>
<sequence>MFTFNESKILRGAAPLDTAPNPPTGVTTLPQLFQHRLTTYPNDIAFSCQTENGLQAVTYAEADAIANSIGAQIARLHTRHDEDTAAPTVAVWLEKGLDLVLSILGTTYSGATWLPFDPDVPVERAATCVDDASAVAIVCDSAHLEQARDVQQRVAASRTAAGQPQLHIRTFSDLQDASKTAQGPFERPRGPRPHDAAYLIYTSGTTGKPKGISIPHSAALIFALSEREVLQTGREDVVWNGFSPAFDMFVEEMWVTVAGGGHLTVGTRQECRDVPGLPTLWESRKVSVVNAVPTLIGIMGIARGGEADSSLLPPTVRLINLGGEACPPALVSRLARPGLRIINTYGPTETTVTATWDQLEPDAPVTIGRPLPSYHACLLPIVEDDAPKNQESASLQPLDIAEGVEGELAVGGPCVGQGYVGRPDLTSQKFIPHPLAPESGERLYRTGDRVRLLADLKINFLGRIDTQVKHRGFRIELGEIESLLSNHPDVQAAAVILANPSSDAARLEAFVVTQPDAVRDATAIHELASQRLPAYMRPEEIYFLNADEMPRLPSGKINGKALHDVSARKAAELAASSRLAADDMSEAGADTTDADSAEGILLSTLAAVFPQAGRIKPHSDFFDDLGGHSLTAAVLVSRLRKQRFTDESIPFASIGLPDIYEGRTPAKIAARFTVVGSETSTLAGDEDFDGTDGTGSKTGHVWPVSQTQFVLCGLAQIMPLLFLFFVHSVEILVPYLLFDFLIVHRNVGRAILAAYGVFVVIPPGLAIIAIVGKWLVLGKAREGEYPLYGVYYFRWWFAERLAMLANPKLVADSALYPYFLRAMGANVGSYCHMGALHVGAALDLVEIGDDVVVGGDVVLAVSLVERGRLILKKVVIGSEARIGTNAVIEGGATVEDGAEVGALSMVPDGMQVPSFQRYHGSPARFDRELKEGELSLGKLSRPSRARAIAMGMGNAFIIGLVIPLLYLIPQIPGLLLFDLVDLRHISGWGQVGILSVPIAFAYTLLVFCQLVFFRYLFLGRLKEGTFKLHSVFYLRKWFVDRIMDLALDVLHPVFATLYIVPFLKGLGVKIGKRAEVSTARGIGFELLEIGEESFVADMVVVGDSRVQSNELTLKKTKLENRAFAGNMSLLPQGTILPSGSLVGVLSIAPPADKPLTENTSCFGSPPVLMPARHRAEGHENNLLFNPSKARIAARLFVEGCRIVLPRAFIIFGLGFGLQVAYEGYRGIGAVYTLLMLPLFYFFLFALPALLTTAIFKWILIGRYKPAEWPLWSMNVWLSELVTSTWETTAEPLLANLLVGTPYLAWCFRLLGVKVGSRVTLLASDITEYDCVSIGDEAMVNQRCGAQTHLFEDRVMKIGHVSFGEQAALKPYAVCLPGSSVGDRAQLGSLSLVMKGESLPEATAWEGAPVVPRRKRRRTPVAMEKTAPPVSEAISEAPTLNTSAATSIKEKVDSICEELQRGVSSRLITPQDDIITTLHREHAGLIVLDTGTDVGPTSPDIRHGIAHSITPGPVGAAAARDYAAGETEAVVEAPGVCAAAGGVDCGGIAWGVGVGGGYSVRIVACLSGGEREVDS</sequence>
<dbReference type="GO" id="GO:0044550">
    <property type="term" value="P:secondary metabolite biosynthetic process"/>
    <property type="evidence" value="ECO:0007669"/>
    <property type="project" value="TreeGrafter"/>
</dbReference>
<keyword evidence="4" id="KW-0812">Transmembrane</keyword>
<evidence type="ECO:0000256" key="4">
    <source>
        <dbReference type="SAM" id="Phobius"/>
    </source>
</evidence>
<dbReference type="Gene3D" id="2.160.10.10">
    <property type="entry name" value="Hexapeptide repeat proteins"/>
    <property type="match status" value="2"/>
</dbReference>
<reference evidence="6" key="1">
    <citation type="journal article" date="2020" name="Stud. Mycol.">
        <title>101 Dothideomycetes genomes: a test case for predicting lifestyles and emergence of pathogens.</title>
        <authorList>
            <person name="Haridas S."/>
            <person name="Albert R."/>
            <person name="Binder M."/>
            <person name="Bloem J."/>
            <person name="Labutti K."/>
            <person name="Salamov A."/>
            <person name="Andreopoulos B."/>
            <person name="Baker S."/>
            <person name="Barry K."/>
            <person name="Bills G."/>
            <person name="Bluhm B."/>
            <person name="Cannon C."/>
            <person name="Castanera R."/>
            <person name="Culley D."/>
            <person name="Daum C."/>
            <person name="Ezra D."/>
            <person name="Gonzalez J."/>
            <person name="Henrissat B."/>
            <person name="Kuo A."/>
            <person name="Liang C."/>
            <person name="Lipzen A."/>
            <person name="Lutzoni F."/>
            <person name="Magnuson J."/>
            <person name="Mondo S."/>
            <person name="Nolan M."/>
            <person name="Ohm R."/>
            <person name="Pangilinan J."/>
            <person name="Park H.-J."/>
            <person name="Ramirez L."/>
            <person name="Alfaro M."/>
            <person name="Sun H."/>
            <person name="Tritt A."/>
            <person name="Yoshinaga Y."/>
            <person name="Zwiers L.-H."/>
            <person name="Turgeon B."/>
            <person name="Goodwin S."/>
            <person name="Spatafora J."/>
            <person name="Crous P."/>
            <person name="Grigoriev I."/>
        </authorList>
    </citation>
    <scope>NUCLEOTIDE SEQUENCE</scope>
    <source>
        <strain evidence="6">CBS 116005</strain>
    </source>
</reference>
<dbReference type="InterPro" id="IPR012728">
    <property type="entry name" value="Pls/PosA_C"/>
</dbReference>
<dbReference type="Gene3D" id="3.40.50.12780">
    <property type="entry name" value="N-terminal domain of ligase-like"/>
    <property type="match status" value="1"/>
</dbReference>
<dbReference type="SUPFAM" id="SSF47336">
    <property type="entry name" value="ACP-like"/>
    <property type="match status" value="1"/>
</dbReference>
<dbReference type="Gene3D" id="3.30.300.30">
    <property type="match status" value="1"/>
</dbReference>
<dbReference type="Pfam" id="PF00550">
    <property type="entry name" value="PP-binding"/>
    <property type="match status" value="1"/>
</dbReference>
<feature type="transmembrane region" description="Helical" evidence="4">
    <location>
        <begin position="947"/>
        <end position="968"/>
    </location>
</feature>
<dbReference type="InterPro" id="IPR000873">
    <property type="entry name" value="AMP-dep_synth/lig_dom"/>
</dbReference>
<dbReference type="InterPro" id="IPR010071">
    <property type="entry name" value="AA_adenyl_dom"/>
</dbReference>
<dbReference type="GO" id="GO:0031177">
    <property type="term" value="F:phosphopantetheine binding"/>
    <property type="evidence" value="ECO:0007669"/>
    <property type="project" value="TreeGrafter"/>
</dbReference>
<dbReference type="SUPFAM" id="SSF56801">
    <property type="entry name" value="Acetyl-CoA synthetase-like"/>
    <property type="match status" value="1"/>
</dbReference>
<dbReference type="InterPro" id="IPR011004">
    <property type="entry name" value="Trimer_LpxA-like_sf"/>
</dbReference>
<dbReference type="Pfam" id="PF00501">
    <property type="entry name" value="AMP-binding"/>
    <property type="match status" value="1"/>
</dbReference>
<dbReference type="EMBL" id="ML995820">
    <property type="protein sequence ID" value="KAF2771241.1"/>
    <property type="molecule type" value="Genomic_DNA"/>
</dbReference>
<dbReference type="PROSITE" id="PS00455">
    <property type="entry name" value="AMP_BINDING"/>
    <property type="match status" value="1"/>
</dbReference>
<evidence type="ECO:0000313" key="6">
    <source>
        <dbReference type="EMBL" id="KAF2771241.1"/>
    </source>
</evidence>
<keyword evidence="4" id="KW-0472">Membrane</keyword>
<keyword evidence="7" id="KW-1185">Reference proteome</keyword>
<keyword evidence="2" id="KW-0597">Phosphoprotein</keyword>
<feature type="transmembrane region" description="Helical" evidence="4">
    <location>
        <begin position="1233"/>
        <end position="1255"/>
    </location>
</feature>
<feature type="transmembrane region" description="Helical" evidence="4">
    <location>
        <begin position="988"/>
        <end position="1017"/>
    </location>
</feature>